<comment type="caution">
    <text evidence="1">The sequence shown here is derived from an EMBL/GenBank/DDBJ whole genome shotgun (WGS) entry which is preliminary data.</text>
</comment>
<organism evidence="1 2">
    <name type="scientific">Helicobacter zhangjianzhongii</name>
    <dbReference type="NCBI Taxonomy" id="2974574"/>
    <lineage>
        <taxon>Bacteria</taxon>
        <taxon>Pseudomonadati</taxon>
        <taxon>Campylobacterota</taxon>
        <taxon>Epsilonproteobacteria</taxon>
        <taxon>Campylobacterales</taxon>
        <taxon>Helicobacteraceae</taxon>
        <taxon>Helicobacter</taxon>
    </lineage>
</organism>
<keyword evidence="1" id="KW-0489">Methyltransferase</keyword>
<proteinExistence type="predicted"/>
<sequence length="1149" mass="133311">MQEILKTYLQAIQDIKDSDKEHTYRTPLENLLNALKECLTLQNKALQSIHIKHEPNNDKEGRGAPDFLITKDSLTLGYIENKRVNADLDSISQSPQIEKYLRLSDNLMLTDYLRFCLVRKNDKGNAEIVRECRICELSQLKALAKNPKLFNLETKAKELTELFTLFFSQSPSPIITAKEFANALAQRTRILKDEMIEKQSNAHIQGLFNAFKESLYKELEFIAFADSFAQTLTYSLFLARLNNNTNETITLDNAYNFIPKSFSLIQAMSEYLNKLKKLDSIKWLIEEIIAIINHINITAIIHDLNKLSQKDLLGEYIYKDPYLHLYEDFLKEYDESLREVRGVYYTPAPVVRFIIDSIDLTLQKDFSKQGLQSAITDSDITLLDFATGTGTFLLEAFRKALESSDKSTPSFMLKPLLKRFYGFEFLTAPYTIAHLKISQVLKEEFGIELQYNDETKEYESLNIMLTNTLYFNNATQKPLPFFAELTKEFEKAQEIKGKDILIITGNPPYSGASANKGLYEDEVRIAYGLEPSLAELSATQRDKIEAYFKAKAKMPQDSTQQSDSQALKEWRKDNACVLSTFAEILKYRKLKDNPHKFEQLLETYNITGIVENGNLKTLQELIVKHNIHNEKNPKWLLDDYVKFIRFAESKIEKQGGGIFAFISNNAFLDNPTFRGMRYHLLKTFDKIYILDLHGNARKKETTPSGDKDDNVFDIMQGVSINIFVKTKSLRGRAEAIHKQAKAMDCHETKAHHNDDLATIYHYDLYGKRKDKYHFLKSNNIDSIAWETLKPHSPFYLFIPLNAKTDKEWSIKDIFKASGVGICSKRDKIVFHNSKESLKSMLHDFITKAKDELYKIHNIGEDSGGWKLEWAIDEIRKNKDNLDEFIQLCHYRPFDHRWTYYTDKNCGFMARPVYEVFRHFLHDFDNIGLVCYRNCGVNGLDNIFIANGLIDLHLVGSGSNIFPLYTQDSSRNENLSPEFRNFIDKHYKEHFSPEQILGYIYAVLFHKDYREKYLDFLKIDFPKIPFVESKEKFLEFSELGSRLISLHLLQDNALDSHIGRLQKIGKDESRVIEKPNYNAESKQLFINKSLYFDKVDSRVWEYKIGGYAVCEKYLKSHKGEEIDFIHFQKIIQTLHKSLELESKITAIEIA</sequence>
<protein>
    <submittedName>
        <fullName evidence="1">N-6 DNA methylase</fullName>
    </submittedName>
</protein>
<evidence type="ECO:0000313" key="1">
    <source>
        <dbReference type="EMBL" id="MDL0083057.1"/>
    </source>
</evidence>
<dbReference type="EMBL" id="JANURN010000016">
    <property type="protein sequence ID" value="MDL0083057.1"/>
    <property type="molecule type" value="Genomic_DNA"/>
</dbReference>
<keyword evidence="1" id="KW-0808">Transferase</keyword>
<evidence type="ECO:0000313" key="2">
    <source>
        <dbReference type="Proteomes" id="UP001173802"/>
    </source>
</evidence>
<keyword evidence="2" id="KW-1185">Reference proteome</keyword>
<dbReference type="Proteomes" id="UP001173802">
    <property type="component" value="Unassembled WGS sequence"/>
</dbReference>
<gene>
    <name evidence="1" type="ORF">NYG90_10340</name>
</gene>
<accession>A0ACC6FVG0</accession>
<reference evidence="1 2" key="1">
    <citation type="journal article" date="2023" name="Microorganisms">
        <title>Isolation and Genomic Characteristics of Cat-Borne Campylobacter felis sp. nov. and Sheep-Borne Campylobacter ovis sp. nov.</title>
        <authorList>
            <person name="Wang H."/>
            <person name="Li Y."/>
            <person name="Gu Y."/>
            <person name="Zhou G."/>
            <person name="Chen X."/>
            <person name="Zhang X."/>
            <person name="Shao Z."/>
            <person name="Zhang J."/>
            <person name="Zhang M."/>
        </authorList>
    </citation>
    <scope>NUCLEOTIDE SEQUENCE [LARGE SCALE GENOMIC DNA]</scope>
    <source>
        <strain evidence="1 2">XJK30-2</strain>
    </source>
</reference>
<name>A0ACC6FVG0_9HELI</name>